<dbReference type="RefSeq" id="WP_172166828.1">
    <property type="nucleotide sequence ID" value="NZ_CP053564.1"/>
</dbReference>
<dbReference type="InterPro" id="IPR036188">
    <property type="entry name" value="FAD/NAD-bd_sf"/>
</dbReference>
<name>A0A6M6JS34_9PSEU</name>
<protein>
    <submittedName>
        <fullName evidence="4">Bifunctional 3-(3-hydroxy-phenyl)propionate/3-hydroxycinnamic acid hydroxylase</fullName>
    </submittedName>
</protein>
<dbReference type="PRINTS" id="PR00420">
    <property type="entry name" value="RNGMNOXGNASE"/>
</dbReference>
<dbReference type="Gene3D" id="3.50.50.60">
    <property type="entry name" value="FAD/NAD(P)-binding domain"/>
    <property type="match status" value="1"/>
</dbReference>
<accession>A0A6M6JS34</accession>
<evidence type="ECO:0000313" key="4">
    <source>
        <dbReference type="EMBL" id="QJY49926.1"/>
    </source>
</evidence>
<dbReference type="Pfam" id="PF01494">
    <property type="entry name" value="FAD_binding_3"/>
    <property type="match status" value="1"/>
</dbReference>
<dbReference type="KEGG" id="pbro:HOP40_32615"/>
<dbReference type="InterPro" id="IPR002938">
    <property type="entry name" value="FAD-bd"/>
</dbReference>
<dbReference type="Proteomes" id="UP000505377">
    <property type="component" value="Chromosome"/>
</dbReference>
<dbReference type="PANTHER" id="PTHR43476">
    <property type="entry name" value="3-(3-HYDROXY-PHENYL)PROPIONATE/3-HYDROXYCINNAMIC ACID HYDROXYLASE"/>
    <property type="match status" value="1"/>
</dbReference>
<feature type="region of interest" description="Disordered" evidence="2">
    <location>
        <begin position="1"/>
        <end position="21"/>
    </location>
</feature>
<dbReference type="GO" id="GO:0071949">
    <property type="term" value="F:FAD binding"/>
    <property type="evidence" value="ECO:0007669"/>
    <property type="project" value="InterPro"/>
</dbReference>
<evidence type="ECO:0000256" key="2">
    <source>
        <dbReference type="SAM" id="MobiDB-lite"/>
    </source>
</evidence>
<dbReference type="GO" id="GO:0019622">
    <property type="term" value="P:3-(3-hydroxy)phenylpropionate catabolic process"/>
    <property type="evidence" value="ECO:0007669"/>
    <property type="project" value="TreeGrafter"/>
</dbReference>
<dbReference type="EMBL" id="CP053564">
    <property type="protein sequence ID" value="QJY49926.1"/>
    <property type="molecule type" value="Genomic_DNA"/>
</dbReference>
<feature type="compositionally biased region" description="Low complexity" evidence="2">
    <location>
        <begin position="1"/>
        <end position="12"/>
    </location>
</feature>
<dbReference type="AlphaFoldDB" id="A0A6M6JS34"/>
<feature type="domain" description="FAD-binding" evidence="3">
    <location>
        <begin position="29"/>
        <end position="364"/>
    </location>
</feature>
<dbReference type="NCBIfam" id="NF004829">
    <property type="entry name" value="PRK06183.1-3"/>
    <property type="match status" value="1"/>
</dbReference>
<dbReference type="Gene3D" id="3.30.70.2450">
    <property type="match status" value="1"/>
</dbReference>
<dbReference type="InterPro" id="IPR050631">
    <property type="entry name" value="PheA/TfdB_FAD_monoxygenase"/>
</dbReference>
<keyword evidence="5" id="KW-1185">Reference proteome</keyword>
<sequence length="529" mass="57110">MSDGTDTQTGTRTDTHADTRTDTRTDTRVDIAVIGCGTTGLALARLLELEGLTVAVVDRARMPMARPRATHLDDETMRAFQTLGLQDLAESFSLVGTYRYYDAKWRTIMAMDMNRGLTEQGWQSDYMFHQPDFEAVLRGHAQTYAGATTFFGWEVTGIEDTGDEVVLTTRELATDRPSRITASFVVGADGANSFVRERMGCTQTDHHATHRSLIVDIVPLVAEERVPGRDSWIQGAIRNPLTVIPIAAPRVRFELMLRPDDDSAEFERSEKAYEVIAPWYAPHEYRVLRCDVYEWRSLTADRWRAGRLLLAGDSAHTMPPHLGQGMCSGIRDATNLAWKLGRVVRGDSPASLLDTYQSERRPHVLVFTTLAAELANGVEALEAPDEEPEVFQAPVLRPVLGPGVRDEAEGAAGTLSAQPRTPAGELLDDVVGYRFALVATPDALAATSPATSQLLAALDVRTVEAAPGAVADWLTGLGAAAALVRPDRYLFGAAEDPADLDALVARLAAALAPAPVDAPAPVGVAGAGG</sequence>
<gene>
    <name evidence="4" type="ORF">HOP40_32615</name>
</gene>
<reference evidence="4 5" key="1">
    <citation type="submission" date="2020-05" db="EMBL/GenBank/DDBJ databases">
        <authorList>
            <person name="Mo P."/>
        </authorList>
    </citation>
    <scope>NUCLEOTIDE SEQUENCE [LARGE SCALE GENOMIC DNA]</scope>
    <source>
        <strain evidence="4 5">Gen01</strain>
    </source>
</reference>
<evidence type="ECO:0000313" key="5">
    <source>
        <dbReference type="Proteomes" id="UP000505377"/>
    </source>
</evidence>
<dbReference type="GO" id="GO:0008688">
    <property type="term" value="F:3-(3-hydroxyphenyl)propionate hydroxylase activity"/>
    <property type="evidence" value="ECO:0007669"/>
    <property type="project" value="TreeGrafter"/>
</dbReference>
<evidence type="ECO:0000259" key="3">
    <source>
        <dbReference type="Pfam" id="PF01494"/>
    </source>
</evidence>
<dbReference type="PANTHER" id="PTHR43476:SF3">
    <property type="entry name" value="FAD-BINDING MONOOXYGENASE"/>
    <property type="match status" value="1"/>
</dbReference>
<keyword evidence="1" id="KW-0560">Oxidoreductase</keyword>
<evidence type="ECO:0000256" key="1">
    <source>
        <dbReference type="ARBA" id="ARBA00023002"/>
    </source>
</evidence>
<proteinExistence type="predicted"/>
<dbReference type="SUPFAM" id="SSF51905">
    <property type="entry name" value="FAD/NAD(P)-binding domain"/>
    <property type="match status" value="1"/>
</dbReference>
<organism evidence="4 5">
    <name type="scientific">Pseudonocardia broussonetiae</name>
    <dbReference type="NCBI Taxonomy" id="2736640"/>
    <lineage>
        <taxon>Bacteria</taxon>
        <taxon>Bacillati</taxon>
        <taxon>Actinomycetota</taxon>
        <taxon>Actinomycetes</taxon>
        <taxon>Pseudonocardiales</taxon>
        <taxon>Pseudonocardiaceae</taxon>
        <taxon>Pseudonocardia</taxon>
    </lineage>
</organism>